<dbReference type="PANTHER" id="PTHR11533:SF294">
    <property type="entry name" value="THYROTROPIN-RELEASING HORMONE-DEGRADING ECTOENZYME"/>
    <property type="match status" value="1"/>
</dbReference>
<dbReference type="InterPro" id="IPR001930">
    <property type="entry name" value="Peptidase_M1"/>
</dbReference>
<evidence type="ECO:0000256" key="20">
    <source>
        <dbReference type="PIRSR" id="PIRSR634016-3"/>
    </source>
</evidence>
<reference evidence="26 27" key="1">
    <citation type="submission" date="2024-03" db="EMBL/GenBank/DDBJ databases">
        <title>The genome assembly and annotation of the cricket Gryllus longicercus Weissman &amp; Gray.</title>
        <authorList>
            <person name="Szrajer S."/>
            <person name="Gray D."/>
            <person name="Ylla G."/>
        </authorList>
    </citation>
    <scope>NUCLEOTIDE SEQUENCE [LARGE SCALE GENOMIC DNA]</scope>
    <source>
        <strain evidence="26">DAG 2021-001</strain>
        <tissue evidence="26">Whole body minus gut</tissue>
    </source>
</reference>
<keyword evidence="18" id="KW-0449">Lipoprotein</keyword>
<dbReference type="GO" id="GO:0042277">
    <property type="term" value="F:peptide binding"/>
    <property type="evidence" value="ECO:0007669"/>
    <property type="project" value="TreeGrafter"/>
</dbReference>
<dbReference type="Pfam" id="PF17900">
    <property type="entry name" value="Peptidase_M1_N"/>
    <property type="match status" value="1"/>
</dbReference>
<dbReference type="GO" id="GO:0070006">
    <property type="term" value="F:metalloaminopeptidase activity"/>
    <property type="evidence" value="ECO:0007669"/>
    <property type="project" value="TreeGrafter"/>
</dbReference>
<comment type="cofactor">
    <cofactor evidence="20">
        <name>Zn(2+)</name>
        <dbReference type="ChEBI" id="CHEBI:29105"/>
    </cofactor>
    <text evidence="20">Binds 1 zinc ion per subunit.</text>
</comment>
<comment type="catalytic activity">
    <reaction evidence="1">
        <text>Release of an N-terminal amino acid, Xaa-|-Yaa- from a peptide, amide or arylamide. Xaa is preferably Ala, but may be most amino acids including Pro (slow action). When a terminal hydrophobic residue is followed by a prolyl residue, the two may be released as an intact Xaa-Pro dipeptide.</text>
        <dbReference type="EC" id="3.4.11.2"/>
    </reaction>
</comment>
<keyword evidence="6" id="KW-0031">Aminopeptidase</keyword>
<feature type="site" description="Transition state stabilizer" evidence="21">
    <location>
        <position position="519"/>
    </location>
</feature>
<dbReference type="Gene3D" id="2.60.40.1730">
    <property type="entry name" value="tricorn interacting facor f3 domain"/>
    <property type="match status" value="1"/>
</dbReference>
<protein>
    <recommendedName>
        <fullName evidence="5">Aminopeptidase N</fullName>
        <ecNumber evidence="4">3.4.11.2</ecNumber>
    </recommendedName>
</protein>
<dbReference type="SUPFAM" id="SSF63737">
    <property type="entry name" value="Leukotriene A4 hydrolase N-terminal domain"/>
    <property type="match status" value="1"/>
</dbReference>
<evidence type="ECO:0000259" key="25">
    <source>
        <dbReference type="Pfam" id="PF17900"/>
    </source>
</evidence>
<keyword evidence="9" id="KW-0645">Protease</keyword>
<comment type="caution">
    <text evidence="26">The sequence shown here is derived from an EMBL/GenBank/DDBJ whole genome shotgun (WGS) entry which is preliminary data.</text>
</comment>
<dbReference type="EMBL" id="JAZDUA010000859">
    <property type="protein sequence ID" value="KAK7789008.1"/>
    <property type="molecule type" value="Genomic_DNA"/>
</dbReference>
<evidence type="ECO:0000256" key="1">
    <source>
        <dbReference type="ARBA" id="ARBA00000098"/>
    </source>
</evidence>
<keyword evidence="15" id="KW-0472">Membrane</keyword>
<evidence type="ECO:0000313" key="26">
    <source>
        <dbReference type="EMBL" id="KAK7789008.1"/>
    </source>
</evidence>
<evidence type="ECO:0000256" key="19">
    <source>
        <dbReference type="PIRSR" id="PIRSR634016-1"/>
    </source>
</evidence>
<keyword evidence="27" id="KW-1185">Reference proteome</keyword>
<dbReference type="InterPro" id="IPR027268">
    <property type="entry name" value="Peptidase_M4/M1_CTD_sf"/>
</dbReference>
<dbReference type="InterPro" id="IPR045357">
    <property type="entry name" value="Aminopeptidase_N-like_N"/>
</dbReference>
<dbReference type="PRINTS" id="PR00756">
    <property type="entry name" value="ALADIPTASE"/>
</dbReference>
<evidence type="ECO:0000256" key="22">
    <source>
        <dbReference type="SAM" id="MobiDB-lite"/>
    </source>
</evidence>
<accession>A0AAN9YVU7</accession>
<dbReference type="GO" id="GO:0005737">
    <property type="term" value="C:cytoplasm"/>
    <property type="evidence" value="ECO:0007669"/>
    <property type="project" value="TreeGrafter"/>
</dbReference>
<evidence type="ECO:0000256" key="15">
    <source>
        <dbReference type="ARBA" id="ARBA00023136"/>
    </source>
</evidence>
<dbReference type="GO" id="GO:0005615">
    <property type="term" value="C:extracellular space"/>
    <property type="evidence" value="ECO:0007669"/>
    <property type="project" value="TreeGrafter"/>
</dbReference>
<dbReference type="PANTHER" id="PTHR11533">
    <property type="entry name" value="PROTEASE M1 ZINC METALLOPROTEASE"/>
    <property type="match status" value="1"/>
</dbReference>
<organism evidence="26 27">
    <name type="scientific">Gryllus longicercus</name>
    <dbReference type="NCBI Taxonomy" id="2509291"/>
    <lineage>
        <taxon>Eukaryota</taxon>
        <taxon>Metazoa</taxon>
        <taxon>Ecdysozoa</taxon>
        <taxon>Arthropoda</taxon>
        <taxon>Hexapoda</taxon>
        <taxon>Insecta</taxon>
        <taxon>Pterygota</taxon>
        <taxon>Neoptera</taxon>
        <taxon>Polyneoptera</taxon>
        <taxon>Orthoptera</taxon>
        <taxon>Ensifera</taxon>
        <taxon>Gryllidea</taxon>
        <taxon>Grylloidea</taxon>
        <taxon>Gryllidae</taxon>
        <taxon>Gryllinae</taxon>
        <taxon>Gryllus</taxon>
    </lineage>
</organism>
<dbReference type="Gene3D" id="1.25.50.20">
    <property type="match status" value="1"/>
</dbReference>
<keyword evidence="10 20" id="KW-0479">Metal-binding</keyword>
<dbReference type="InterPro" id="IPR050344">
    <property type="entry name" value="Peptidase_M1_aminopeptidases"/>
</dbReference>
<evidence type="ECO:0000256" key="5">
    <source>
        <dbReference type="ARBA" id="ARBA00015611"/>
    </source>
</evidence>
<dbReference type="CDD" id="cd09601">
    <property type="entry name" value="M1_APN-Q_like"/>
    <property type="match status" value="1"/>
</dbReference>
<feature type="domain" description="ERAP1-like C-terminal" evidence="24">
    <location>
        <begin position="670"/>
        <end position="992"/>
    </location>
</feature>
<dbReference type="AlphaFoldDB" id="A0AAN9YVU7"/>
<evidence type="ECO:0000256" key="4">
    <source>
        <dbReference type="ARBA" id="ARBA00012564"/>
    </source>
</evidence>
<evidence type="ECO:0000256" key="17">
    <source>
        <dbReference type="ARBA" id="ARBA00023180"/>
    </source>
</evidence>
<evidence type="ECO:0000256" key="3">
    <source>
        <dbReference type="ARBA" id="ARBA00010136"/>
    </source>
</evidence>
<keyword evidence="8" id="KW-0336">GPI-anchor</keyword>
<sequence length="1015" mass="115120">MSVETPPPPPPPVANNAAGAGPPPPPLPPKHEAPPPPPPDAGPAQQSSAGCYVSRSAAVAMAFAYLLSLLVVGMAVFQWTRPGDAATAAVWAPADPPPAPRRASAPRLPTHVRPTYYRIRLMPFLSPGNFTAAGEVWVWLNCSEAARNVTLNVNELEVELASAALLELPEGAEEGAELPHGDPVVVRGFSLHSDHQTLTVLLMRELAAGRRYVLHLRYTAHLNDLLQGFYRSSYVDDATGQTRWLASTQFSPTDARRAFPCFDEPSFKARFQLSLARPSHLGTLSNMPLDATEPIEGMPGWWWDHYPATLPMSTYLVAFVESDLVGQVSTLGSSQRKSAITSRDVQFRVWSRRAAAPHTRYAARFGPRALRFLEDYFALPFPLPKQDMVAVPDFGFSAMENWGLITFRESAMLFDANSSTEANKEQVAYVIGHEISHQWFGNLVTPKWWNDLWLKEGFATYMGYKATAYVEPTWRVEHQFINKILHNVFALDALESSHPISVPVDHPDQIRQIFDSISYEKGASLIRMMSHFLGEDTFRSGLSNYLEEFKYSNTQQDDLWESLTTQAHLDGSLPTHVTVDRIMDTWTLQVGYPVVNVMRDYNKNAATISQQIFLLNGEIEIMKNYIMPTWWVPLTFTTQDNPDFNTTRPRFWLENTPSVDIEGLPDENSWILFNLQQTGYYRVNYDNHNWGLLTNEFLHLPDVTRMQLLDDAFNLARAGHLSYAIALNLTKQLSNDEEYLPWAAATPVLGYLKDMLALSPIYGNFKTMVLKTLENLYNKLEFDERASDTHLERLNRVNILEWACNLGQEQCVWHARAKFRLWMSQDNRKITDNPISPNQKAVVYCTAIKYGGNDEWDFAWKKYLSANLGSEKETLLDALGCSSQPWLLNRYLNWMLSNDSGIRKQDGPRVFNSVSQNVMGHSLAFNFLRNNWEDILDYYGLAFARVSSMVSSLATYMNTQLQLEELMKFREENAGNLGTTDLAFKQTIEKVKSNIRWMEKSNKEVDEWLKMYISP</sequence>
<evidence type="ECO:0000256" key="12">
    <source>
        <dbReference type="ARBA" id="ARBA00022801"/>
    </source>
</evidence>
<dbReference type="GO" id="GO:0016285">
    <property type="term" value="F:alanyl aminopeptidase activity"/>
    <property type="evidence" value="ECO:0007669"/>
    <property type="project" value="UniProtKB-EC"/>
</dbReference>
<feature type="binding site" evidence="20">
    <location>
        <position position="433"/>
    </location>
    <ligand>
        <name>Zn(2+)</name>
        <dbReference type="ChEBI" id="CHEBI:29105"/>
        <note>catalytic</note>
    </ligand>
</feature>
<dbReference type="GO" id="GO:0098552">
    <property type="term" value="C:side of membrane"/>
    <property type="evidence" value="ECO:0007669"/>
    <property type="project" value="UniProtKB-KW"/>
</dbReference>
<evidence type="ECO:0000256" key="10">
    <source>
        <dbReference type="ARBA" id="ARBA00022723"/>
    </source>
</evidence>
<dbReference type="InterPro" id="IPR042097">
    <property type="entry name" value="Aminopeptidase_N-like_N_sf"/>
</dbReference>
<evidence type="ECO:0000256" key="6">
    <source>
        <dbReference type="ARBA" id="ARBA00022438"/>
    </source>
</evidence>
<proteinExistence type="inferred from homology"/>
<keyword evidence="16" id="KW-1015">Disulfide bond</keyword>
<dbReference type="Gene3D" id="2.60.40.1910">
    <property type="match status" value="1"/>
</dbReference>
<evidence type="ECO:0000256" key="21">
    <source>
        <dbReference type="PIRSR" id="PIRSR634016-4"/>
    </source>
</evidence>
<evidence type="ECO:0000256" key="7">
    <source>
        <dbReference type="ARBA" id="ARBA00022475"/>
    </source>
</evidence>
<keyword evidence="11" id="KW-0732">Signal</keyword>
<dbReference type="GO" id="GO:0006508">
    <property type="term" value="P:proteolysis"/>
    <property type="evidence" value="ECO:0007669"/>
    <property type="project" value="UniProtKB-KW"/>
</dbReference>
<gene>
    <name evidence="26" type="ORF">R5R35_012695</name>
</gene>
<dbReference type="GO" id="GO:0005886">
    <property type="term" value="C:plasma membrane"/>
    <property type="evidence" value="ECO:0007669"/>
    <property type="project" value="UniProtKB-SubCell"/>
</dbReference>
<dbReference type="GO" id="GO:0043171">
    <property type="term" value="P:peptide catabolic process"/>
    <property type="evidence" value="ECO:0007669"/>
    <property type="project" value="TreeGrafter"/>
</dbReference>
<comment type="subcellular location">
    <subcellularLocation>
        <location evidence="2">Cell membrane</location>
        <topology evidence="2">Lipid-anchor</topology>
        <topology evidence="2">GPI-anchor</topology>
    </subcellularLocation>
</comment>
<dbReference type="FunFam" id="2.60.40.1910:FF:000008">
    <property type="entry name" value="Aminopeptidase"/>
    <property type="match status" value="1"/>
</dbReference>
<feature type="domain" description="Aminopeptidase N-like N-terminal" evidence="25">
    <location>
        <begin position="114"/>
        <end position="316"/>
    </location>
</feature>
<dbReference type="EC" id="3.4.11.2" evidence="4"/>
<dbReference type="Proteomes" id="UP001378592">
    <property type="component" value="Unassembled WGS sequence"/>
</dbReference>
<name>A0AAN9YVU7_9ORTH</name>
<feature type="active site" description="Proton acceptor" evidence="19">
    <location>
        <position position="434"/>
    </location>
</feature>
<dbReference type="InterPro" id="IPR024571">
    <property type="entry name" value="ERAP1-like_C_dom"/>
</dbReference>
<feature type="region of interest" description="Disordered" evidence="22">
    <location>
        <begin position="1"/>
        <end position="48"/>
    </location>
</feature>
<feature type="domain" description="Peptidase M1 membrane alanine aminopeptidase" evidence="23">
    <location>
        <begin position="363"/>
        <end position="586"/>
    </location>
</feature>
<dbReference type="Pfam" id="PF11838">
    <property type="entry name" value="ERAP1_C"/>
    <property type="match status" value="1"/>
</dbReference>
<dbReference type="SUPFAM" id="SSF55486">
    <property type="entry name" value="Metalloproteases ('zincins'), catalytic domain"/>
    <property type="match status" value="1"/>
</dbReference>
<feature type="binding site" evidence="20">
    <location>
        <position position="437"/>
    </location>
    <ligand>
        <name>Zn(2+)</name>
        <dbReference type="ChEBI" id="CHEBI:29105"/>
        <note>catalytic</note>
    </ligand>
</feature>
<evidence type="ECO:0000259" key="24">
    <source>
        <dbReference type="Pfam" id="PF11838"/>
    </source>
</evidence>
<feature type="compositionally biased region" description="Pro residues" evidence="22">
    <location>
        <begin position="1"/>
        <end position="13"/>
    </location>
</feature>
<evidence type="ECO:0000256" key="16">
    <source>
        <dbReference type="ARBA" id="ARBA00023157"/>
    </source>
</evidence>
<dbReference type="InterPro" id="IPR014782">
    <property type="entry name" value="Peptidase_M1_dom"/>
</dbReference>
<evidence type="ECO:0000256" key="14">
    <source>
        <dbReference type="ARBA" id="ARBA00023049"/>
    </source>
</evidence>
<keyword evidence="13 20" id="KW-0862">Zinc</keyword>
<keyword evidence="12" id="KW-0378">Hydrolase</keyword>
<dbReference type="FunFam" id="1.25.50.20:FF:000001">
    <property type="entry name" value="Aminopeptidase"/>
    <property type="match status" value="1"/>
</dbReference>
<comment type="similarity">
    <text evidence="3">Belongs to the peptidase M1 family.</text>
</comment>
<dbReference type="FunFam" id="1.10.390.10:FF:000001">
    <property type="entry name" value="Aminopeptidase"/>
    <property type="match status" value="1"/>
</dbReference>
<evidence type="ECO:0000256" key="9">
    <source>
        <dbReference type="ARBA" id="ARBA00022670"/>
    </source>
</evidence>
<feature type="binding site" evidence="20">
    <location>
        <position position="456"/>
    </location>
    <ligand>
        <name>Zn(2+)</name>
        <dbReference type="ChEBI" id="CHEBI:29105"/>
        <note>catalytic</note>
    </ligand>
</feature>
<keyword evidence="14" id="KW-0482">Metalloprotease</keyword>
<evidence type="ECO:0000256" key="18">
    <source>
        <dbReference type="ARBA" id="ARBA00023288"/>
    </source>
</evidence>
<keyword evidence="7" id="KW-1003">Cell membrane</keyword>
<evidence type="ECO:0000256" key="11">
    <source>
        <dbReference type="ARBA" id="ARBA00022729"/>
    </source>
</evidence>
<dbReference type="Gene3D" id="1.10.390.10">
    <property type="entry name" value="Neutral Protease Domain 2"/>
    <property type="match status" value="1"/>
</dbReference>
<evidence type="ECO:0000313" key="27">
    <source>
        <dbReference type="Proteomes" id="UP001378592"/>
    </source>
</evidence>
<evidence type="ECO:0000256" key="13">
    <source>
        <dbReference type="ARBA" id="ARBA00022833"/>
    </source>
</evidence>
<dbReference type="GO" id="GO:0008270">
    <property type="term" value="F:zinc ion binding"/>
    <property type="evidence" value="ECO:0007669"/>
    <property type="project" value="InterPro"/>
</dbReference>
<dbReference type="Pfam" id="PF01433">
    <property type="entry name" value="Peptidase_M1"/>
    <property type="match status" value="1"/>
</dbReference>
<evidence type="ECO:0000256" key="2">
    <source>
        <dbReference type="ARBA" id="ARBA00004609"/>
    </source>
</evidence>
<keyword evidence="17" id="KW-0325">Glycoprotein</keyword>
<dbReference type="InterPro" id="IPR034016">
    <property type="entry name" value="M1_APN-typ"/>
</dbReference>
<evidence type="ECO:0000259" key="23">
    <source>
        <dbReference type="Pfam" id="PF01433"/>
    </source>
</evidence>
<evidence type="ECO:0000256" key="8">
    <source>
        <dbReference type="ARBA" id="ARBA00022622"/>
    </source>
</evidence>
<feature type="compositionally biased region" description="Pro residues" evidence="22">
    <location>
        <begin position="21"/>
        <end position="41"/>
    </location>
</feature>